<dbReference type="GO" id="GO:0009279">
    <property type="term" value="C:cell outer membrane"/>
    <property type="evidence" value="ECO:0007669"/>
    <property type="project" value="UniProtKB-SubCell"/>
</dbReference>
<keyword evidence="5" id="KW-0998">Cell outer membrane</keyword>
<dbReference type="GO" id="GO:1990281">
    <property type="term" value="C:efflux pump complex"/>
    <property type="evidence" value="ECO:0007669"/>
    <property type="project" value="TreeGrafter"/>
</dbReference>
<sequence>MADSTTTRGCLGRLIRSIIPILLVISLTACAVIPEPLTRDELEQQGQKDRKRLFKDIPQLREGEVLTLPRAIARALKYNIKHRVKMMEEALALEQSDLDKFDLLPDLVANAGYHSRSEVRASRQESFTNQASKPGYSYSSEKKNSETDLTISWNILDFGIGYYTAKQNSDRSLIAAERRRKVIHNLIQEVRIAYWRVVAFQTLEAPIRETLELARKELANADTQVQEKLRPVEALHYQKILLENIWELENIRQELSTAHITLASLINTRPGTNIRVAVPEEGNLVPPQWDTSLPDMERLAFRNNPDIREKAYDLRIAIRETHKAILRTLPGIELSGSHQYDSNNFLKANDWIGLSTKLTWNLFNIFSAPERIEYAETAERVAEMKDLAKKMAVLTQVHVAEYQFRDALRQFQLADKFSKLSREITDLVKKRMRAPQSIRDFVYEKTSEITSQLRRYQSYAKLEAAYGQLRATLGLDIMPEAMESDDLQEVTVAVGEALAAARKNGGVVKHALVEEGTTSADGPPTESAYFKSAIGMHAEIVKISLELTRLPENRNGGDSVNWHRWNGYGISTALSN</sequence>
<evidence type="ECO:0000256" key="1">
    <source>
        <dbReference type="ARBA" id="ARBA00004442"/>
    </source>
</evidence>
<keyword evidence="7" id="KW-1133">Transmembrane helix</keyword>
<protein>
    <submittedName>
        <fullName evidence="8">Outer membrane protein TolC</fullName>
    </submittedName>
</protein>
<evidence type="ECO:0000313" key="8">
    <source>
        <dbReference type="EMBL" id="VFJ75227.1"/>
    </source>
</evidence>
<evidence type="ECO:0000256" key="6">
    <source>
        <dbReference type="SAM" id="MobiDB-lite"/>
    </source>
</evidence>
<feature type="region of interest" description="Disordered" evidence="6">
    <location>
        <begin position="119"/>
        <end position="142"/>
    </location>
</feature>
<evidence type="ECO:0000256" key="2">
    <source>
        <dbReference type="ARBA" id="ARBA00022452"/>
    </source>
</evidence>
<evidence type="ECO:0000256" key="7">
    <source>
        <dbReference type="SAM" id="Phobius"/>
    </source>
</evidence>
<keyword evidence="4 7" id="KW-0472">Membrane</keyword>
<dbReference type="InterPro" id="IPR051906">
    <property type="entry name" value="TolC-like"/>
</dbReference>
<reference evidence="8" key="1">
    <citation type="submission" date="2019-02" db="EMBL/GenBank/DDBJ databases">
        <authorList>
            <person name="Gruber-Vodicka R. H."/>
            <person name="Seah K. B. B."/>
        </authorList>
    </citation>
    <scope>NUCLEOTIDE SEQUENCE</scope>
    <source>
        <strain evidence="8">BECK_BZ131</strain>
    </source>
</reference>
<proteinExistence type="predicted"/>
<dbReference type="GO" id="GO:0015562">
    <property type="term" value="F:efflux transmembrane transporter activity"/>
    <property type="evidence" value="ECO:0007669"/>
    <property type="project" value="InterPro"/>
</dbReference>
<dbReference type="GO" id="GO:0015288">
    <property type="term" value="F:porin activity"/>
    <property type="evidence" value="ECO:0007669"/>
    <property type="project" value="TreeGrafter"/>
</dbReference>
<evidence type="ECO:0000256" key="4">
    <source>
        <dbReference type="ARBA" id="ARBA00023136"/>
    </source>
</evidence>
<dbReference type="Gene3D" id="1.20.1600.10">
    <property type="entry name" value="Outer membrane efflux proteins (OEP)"/>
    <property type="match status" value="1"/>
</dbReference>
<comment type="subcellular location">
    <subcellularLocation>
        <location evidence="1">Cell outer membrane</location>
    </subcellularLocation>
</comment>
<gene>
    <name evidence="8" type="ORF">BECKFW1821C_GA0114237_107010</name>
</gene>
<keyword evidence="3 7" id="KW-0812">Transmembrane</keyword>
<organism evidence="8">
    <name type="scientific">Candidatus Kentrum sp. FW</name>
    <dbReference type="NCBI Taxonomy" id="2126338"/>
    <lineage>
        <taxon>Bacteria</taxon>
        <taxon>Pseudomonadati</taxon>
        <taxon>Pseudomonadota</taxon>
        <taxon>Gammaproteobacteria</taxon>
        <taxon>Candidatus Kentrum</taxon>
    </lineage>
</organism>
<evidence type="ECO:0000256" key="5">
    <source>
        <dbReference type="ARBA" id="ARBA00023237"/>
    </source>
</evidence>
<dbReference type="AlphaFoldDB" id="A0A450TZ06"/>
<dbReference type="PANTHER" id="PTHR30026:SF20">
    <property type="entry name" value="OUTER MEMBRANE PROTEIN TOLC"/>
    <property type="match status" value="1"/>
</dbReference>
<evidence type="ECO:0000256" key="3">
    <source>
        <dbReference type="ARBA" id="ARBA00022692"/>
    </source>
</evidence>
<feature type="transmembrane region" description="Helical" evidence="7">
    <location>
        <begin position="14"/>
        <end position="34"/>
    </location>
</feature>
<accession>A0A450TZ06</accession>
<name>A0A450TZ06_9GAMM</name>
<dbReference type="PANTHER" id="PTHR30026">
    <property type="entry name" value="OUTER MEMBRANE PROTEIN TOLC"/>
    <property type="match status" value="1"/>
</dbReference>
<dbReference type="SUPFAM" id="SSF56954">
    <property type="entry name" value="Outer membrane efflux proteins (OEP)"/>
    <property type="match status" value="1"/>
</dbReference>
<dbReference type="EMBL" id="CAADFE010000070">
    <property type="protein sequence ID" value="VFJ75227.1"/>
    <property type="molecule type" value="Genomic_DNA"/>
</dbReference>
<keyword evidence="2" id="KW-1134">Transmembrane beta strand</keyword>